<dbReference type="AlphaFoldDB" id="A0A1R0FC53"/>
<proteinExistence type="predicted"/>
<evidence type="ECO:0000256" key="1">
    <source>
        <dbReference type="SAM" id="Phobius"/>
    </source>
</evidence>
<reference evidence="2 3" key="1">
    <citation type="submission" date="2016-12" db="EMBL/GenBank/DDBJ databases">
        <title>Comparative genomics of Bartonella apis.</title>
        <authorList>
            <person name="Engel P."/>
        </authorList>
    </citation>
    <scope>NUCLEOTIDE SEQUENCE [LARGE SCALE GENOMIC DNA]</scope>
    <source>
        <strain evidence="2 3">PEB0149</strain>
    </source>
</reference>
<keyword evidence="3" id="KW-1185">Reference proteome</keyword>
<dbReference type="RefSeq" id="WP_075869586.1">
    <property type="nucleotide sequence ID" value="NZ_CALYQA010000002.1"/>
</dbReference>
<dbReference type="GeneID" id="92990918"/>
<keyword evidence="1" id="KW-1133">Transmembrane helix</keyword>
<dbReference type="Pfam" id="PF06835">
    <property type="entry name" value="LptC"/>
    <property type="match status" value="1"/>
</dbReference>
<organism evidence="2 3">
    <name type="scientific">Bartonella apis</name>
    <dbReference type="NCBI Taxonomy" id="1686310"/>
    <lineage>
        <taxon>Bacteria</taxon>
        <taxon>Pseudomonadati</taxon>
        <taxon>Pseudomonadota</taxon>
        <taxon>Alphaproteobacteria</taxon>
        <taxon>Hyphomicrobiales</taxon>
        <taxon>Bartonellaceae</taxon>
        <taxon>Bartonella</taxon>
    </lineage>
</organism>
<dbReference type="Proteomes" id="UP000187344">
    <property type="component" value="Unassembled WGS sequence"/>
</dbReference>
<name>A0A1R0FC53_9HYPH</name>
<evidence type="ECO:0000313" key="3">
    <source>
        <dbReference type="Proteomes" id="UP000187344"/>
    </source>
</evidence>
<protein>
    <submittedName>
        <fullName evidence="2">Lipopolysaccharide export system protein LptC</fullName>
    </submittedName>
</protein>
<dbReference type="EMBL" id="LXYT01000001">
    <property type="protein sequence ID" value="OLY44458.1"/>
    <property type="molecule type" value="Genomic_DNA"/>
</dbReference>
<keyword evidence="1" id="KW-0472">Membrane</keyword>
<gene>
    <name evidence="2" type="ORF">PEB0149_019280</name>
</gene>
<dbReference type="OrthoDB" id="7873824at2"/>
<comment type="caution">
    <text evidence="2">The sequence shown here is derived from an EMBL/GenBank/DDBJ whole genome shotgun (WGS) entry which is preliminary data.</text>
</comment>
<dbReference type="InterPro" id="IPR010664">
    <property type="entry name" value="LipoPS_assembly_LptC-rel"/>
</dbReference>
<feature type="transmembrane region" description="Helical" evidence="1">
    <location>
        <begin position="33"/>
        <end position="53"/>
    </location>
</feature>
<evidence type="ECO:0000313" key="2">
    <source>
        <dbReference type="EMBL" id="OLY44458.1"/>
    </source>
</evidence>
<keyword evidence="1" id="KW-0812">Transmembrane</keyword>
<sequence length="215" mass="23331">MDDSSEIFSPSYKSDAVFDAARRHSVRVHILKFLLPVAAIVIALIFSWFTFFATPSTSDLVVLNGDQGSGGQLTMTDPKLEGYTSANKPYSLKANKAIQDPHHPGMIELQQIAATLPLGQRGEAAVNAVGAFYDNVNGRLQFDKPFEVKTNDGMVAKLEAADVNLSTSQLSTDQPVDIRRGGQHLKANGLQIRDNGQVLFFNRGVSLVIDNANAQ</sequence>
<accession>A0A1R0FC53</accession>